<reference evidence="4 5" key="1">
    <citation type="submission" date="2019-02" db="EMBL/GenBank/DDBJ databases">
        <title>Deep-cultivation of Planctomycetes and their phenomic and genomic characterization uncovers novel biology.</title>
        <authorList>
            <person name="Wiegand S."/>
            <person name="Jogler M."/>
            <person name="Boedeker C."/>
            <person name="Pinto D."/>
            <person name="Vollmers J."/>
            <person name="Rivas-Marin E."/>
            <person name="Kohn T."/>
            <person name="Peeters S.H."/>
            <person name="Heuer A."/>
            <person name="Rast P."/>
            <person name="Oberbeckmann S."/>
            <person name="Bunk B."/>
            <person name="Jeske O."/>
            <person name="Meyerdierks A."/>
            <person name="Storesund J.E."/>
            <person name="Kallscheuer N."/>
            <person name="Luecker S."/>
            <person name="Lage O.M."/>
            <person name="Pohl T."/>
            <person name="Merkel B.J."/>
            <person name="Hornburger P."/>
            <person name="Mueller R.-W."/>
            <person name="Bruemmer F."/>
            <person name="Labrenz M."/>
            <person name="Spormann A.M."/>
            <person name="Op den Camp H."/>
            <person name="Overmann J."/>
            <person name="Amann R."/>
            <person name="Jetten M.S.M."/>
            <person name="Mascher T."/>
            <person name="Medema M.H."/>
            <person name="Devos D.P."/>
            <person name="Kaster A.-K."/>
            <person name="Ovreas L."/>
            <person name="Rohde M."/>
            <person name="Galperin M.Y."/>
            <person name="Jogler C."/>
        </authorList>
    </citation>
    <scope>NUCLEOTIDE SEQUENCE [LARGE SCALE GENOMIC DNA]</scope>
    <source>
        <strain evidence="4 5">Poly30</strain>
    </source>
</reference>
<dbReference type="Pfam" id="PF03099">
    <property type="entry name" value="BPL_LplA_LipB"/>
    <property type="match status" value="1"/>
</dbReference>
<dbReference type="PANTHER" id="PTHR12835">
    <property type="entry name" value="BIOTIN PROTEIN LIGASE"/>
    <property type="match status" value="1"/>
</dbReference>
<dbReference type="GO" id="GO:0005737">
    <property type="term" value="C:cytoplasm"/>
    <property type="evidence" value="ECO:0007669"/>
    <property type="project" value="TreeGrafter"/>
</dbReference>
<dbReference type="GO" id="GO:0004077">
    <property type="term" value="F:biotin--[biotin carboxyl-carrier protein] ligase activity"/>
    <property type="evidence" value="ECO:0007669"/>
    <property type="project" value="UniProtKB-EC"/>
</dbReference>
<evidence type="ECO:0000313" key="4">
    <source>
        <dbReference type="EMBL" id="QDV05492.1"/>
    </source>
</evidence>
<dbReference type="InterPro" id="IPR045864">
    <property type="entry name" value="aa-tRNA-synth_II/BPL/LPL"/>
</dbReference>
<dbReference type="EMBL" id="CP036434">
    <property type="protein sequence ID" value="QDV05492.1"/>
    <property type="molecule type" value="Genomic_DNA"/>
</dbReference>
<dbReference type="AlphaFoldDB" id="A0A518EN27"/>
<dbReference type="InterPro" id="IPR004143">
    <property type="entry name" value="BPL_LPL_catalytic"/>
</dbReference>
<dbReference type="OrthoDB" id="9807064at2"/>
<dbReference type="SUPFAM" id="SSF55681">
    <property type="entry name" value="Class II aaRS and biotin synthetases"/>
    <property type="match status" value="1"/>
</dbReference>
<dbReference type="PANTHER" id="PTHR12835:SF5">
    <property type="entry name" value="BIOTIN--PROTEIN LIGASE"/>
    <property type="match status" value="1"/>
</dbReference>
<gene>
    <name evidence="4" type="primary">birA</name>
    <name evidence="4" type="ORF">Poly30_09900</name>
</gene>
<feature type="domain" description="BPL/LPL catalytic" evidence="3">
    <location>
        <begin position="1"/>
        <end position="180"/>
    </location>
</feature>
<protein>
    <submittedName>
        <fullName evidence="4">Bifunctional ligase/repressor BirA</fullName>
        <ecNumber evidence="4">6.3.4.15</ecNumber>
    </submittedName>
</protein>
<name>A0A518EN27_9BACT</name>
<dbReference type="PROSITE" id="PS51733">
    <property type="entry name" value="BPL_LPL_CATALYTIC"/>
    <property type="match status" value="1"/>
</dbReference>
<feature type="region of interest" description="Disordered" evidence="2">
    <location>
        <begin position="244"/>
        <end position="265"/>
    </location>
</feature>
<dbReference type="Proteomes" id="UP000320390">
    <property type="component" value="Chromosome"/>
</dbReference>
<dbReference type="InterPro" id="IPR004408">
    <property type="entry name" value="Biotin_CoA_COase_ligase"/>
</dbReference>
<dbReference type="EC" id="6.3.4.15" evidence="4"/>
<evidence type="ECO:0000313" key="5">
    <source>
        <dbReference type="Proteomes" id="UP000320390"/>
    </source>
</evidence>
<accession>A0A518EN27</accession>
<sequence>MRWRCFRYGIVDSTSDRAFDALERGDGRHGDVFIANAQLTGRGTRGRRWASQEGGLYLSVILESPTIPPPGLWTLAGALAAHDAASRFGASVDLDWPNDLVSDRGAKLAGVLAESRGLRPGGTAIFVLGIGMNVMGTVPSESLDRDRPVISLESLGTAVTLEAVELLLLAALEVRVDQALENVASLYDDFYERCVQRGKGVVVDVAQTRVEGRFDGLTADGSLRIFDAAAGSYRRVSMAHVRSLRTATASPEDRGNDQDERRSPE</sequence>
<evidence type="ECO:0000256" key="1">
    <source>
        <dbReference type="ARBA" id="ARBA00022598"/>
    </source>
</evidence>
<organism evidence="4 5">
    <name type="scientific">Saltatorellus ferox</name>
    <dbReference type="NCBI Taxonomy" id="2528018"/>
    <lineage>
        <taxon>Bacteria</taxon>
        <taxon>Pseudomonadati</taxon>
        <taxon>Planctomycetota</taxon>
        <taxon>Planctomycetia</taxon>
        <taxon>Planctomycetia incertae sedis</taxon>
        <taxon>Saltatorellus</taxon>
    </lineage>
</organism>
<dbReference type="Gene3D" id="3.30.930.10">
    <property type="entry name" value="Bira Bifunctional Protein, Domain 2"/>
    <property type="match status" value="1"/>
</dbReference>
<evidence type="ECO:0000259" key="3">
    <source>
        <dbReference type="PROSITE" id="PS51733"/>
    </source>
</evidence>
<feature type="compositionally biased region" description="Basic and acidic residues" evidence="2">
    <location>
        <begin position="251"/>
        <end position="265"/>
    </location>
</feature>
<keyword evidence="1 4" id="KW-0436">Ligase</keyword>
<proteinExistence type="predicted"/>
<dbReference type="NCBIfam" id="TIGR00121">
    <property type="entry name" value="birA_ligase"/>
    <property type="match status" value="1"/>
</dbReference>
<keyword evidence="5" id="KW-1185">Reference proteome</keyword>
<evidence type="ECO:0000256" key="2">
    <source>
        <dbReference type="SAM" id="MobiDB-lite"/>
    </source>
</evidence>